<feature type="region of interest" description="Disordered" evidence="1">
    <location>
        <begin position="19"/>
        <end position="63"/>
    </location>
</feature>
<dbReference type="VEuPathDB" id="FungiDB:MELLADRAFT_70696"/>
<gene>
    <name evidence="2" type="ORF">MELLADRAFT_70696</name>
</gene>
<proteinExistence type="predicted"/>
<feature type="compositionally biased region" description="Polar residues" evidence="1">
    <location>
        <begin position="242"/>
        <end position="251"/>
    </location>
</feature>
<dbReference type="HOGENOM" id="CLU_667439_0_0_1"/>
<keyword evidence="3" id="KW-1185">Reference proteome</keyword>
<evidence type="ECO:0000313" key="3">
    <source>
        <dbReference type="Proteomes" id="UP000001072"/>
    </source>
</evidence>
<feature type="region of interest" description="Disordered" evidence="1">
    <location>
        <begin position="374"/>
        <end position="412"/>
    </location>
</feature>
<organism evidence="3">
    <name type="scientific">Melampsora larici-populina (strain 98AG31 / pathotype 3-4-7)</name>
    <name type="common">Poplar leaf rust fungus</name>
    <dbReference type="NCBI Taxonomy" id="747676"/>
    <lineage>
        <taxon>Eukaryota</taxon>
        <taxon>Fungi</taxon>
        <taxon>Dikarya</taxon>
        <taxon>Basidiomycota</taxon>
        <taxon>Pucciniomycotina</taxon>
        <taxon>Pucciniomycetes</taxon>
        <taxon>Pucciniales</taxon>
        <taxon>Melampsoraceae</taxon>
        <taxon>Melampsora</taxon>
    </lineage>
</organism>
<feature type="compositionally biased region" description="Basic and acidic residues" evidence="1">
    <location>
        <begin position="252"/>
        <end position="262"/>
    </location>
</feature>
<dbReference type="KEGG" id="mlr:MELLADRAFT_70696"/>
<protein>
    <submittedName>
        <fullName evidence="2">Uncharacterized protein</fullName>
    </submittedName>
</protein>
<accession>F4R5M5</accession>
<name>F4R5M5_MELLP</name>
<dbReference type="InParanoid" id="F4R5M5"/>
<feature type="compositionally biased region" description="Low complexity" evidence="1">
    <location>
        <begin position="382"/>
        <end position="391"/>
    </location>
</feature>
<dbReference type="AlphaFoldDB" id="F4R5M5"/>
<dbReference type="Proteomes" id="UP000001072">
    <property type="component" value="Unassembled WGS sequence"/>
</dbReference>
<dbReference type="GeneID" id="18931605"/>
<dbReference type="OrthoDB" id="10457003at2759"/>
<evidence type="ECO:0000313" key="2">
    <source>
        <dbReference type="EMBL" id="EGG12074.1"/>
    </source>
</evidence>
<evidence type="ECO:0000256" key="1">
    <source>
        <dbReference type="SAM" id="MobiDB-lite"/>
    </source>
</evidence>
<dbReference type="EMBL" id="GL883091">
    <property type="protein sequence ID" value="EGG12074.1"/>
    <property type="molecule type" value="Genomic_DNA"/>
</dbReference>
<dbReference type="RefSeq" id="XP_007404449.1">
    <property type="nucleotide sequence ID" value="XM_007404387.1"/>
</dbReference>
<reference evidence="3" key="1">
    <citation type="journal article" date="2011" name="Proc. Natl. Acad. Sci. U.S.A.">
        <title>Obligate biotrophy features unraveled by the genomic analysis of rust fungi.</title>
        <authorList>
            <person name="Duplessis S."/>
            <person name="Cuomo C.A."/>
            <person name="Lin Y.-C."/>
            <person name="Aerts A."/>
            <person name="Tisserant E."/>
            <person name="Veneault-Fourrey C."/>
            <person name="Joly D.L."/>
            <person name="Hacquard S."/>
            <person name="Amselem J."/>
            <person name="Cantarel B.L."/>
            <person name="Chiu R."/>
            <person name="Coutinho P.M."/>
            <person name="Feau N."/>
            <person name="Field M."/>
            <person name="Frey P."/>
            <person name="Gelhaye E."/>
            <person name="Goldberg J."/>
            <person name="Grabherr M.G."/>
            <person name="Kodira C.D."/>
            <person name="Kohler A."/>
            <person name="Kuees U."/>
            <person name="Lindquist E.A."/>
            <person name="Lucas S.M."/>
            <person name="Mago R."/>
            <person name="Mauceli E."/>
            <person name="Morin E."/>
            <person name="Murat C."/>
            <person name="Pangilinan J.L."/>
            <person name="Park R."/>
            <person name="Pearson M."/>
            <person name="Quesneville H."/>
            <person name="Rouhier N."/>
            <person name="Sakthikumar S."/>
            <person name="Salamov A.A."/>
            <person name="Schmutz J."/>
            <person name="Selles B."/>
            <person name="Shapiro H."/>
            <person name="Tanguay P."/>
            <person name="Tuskan G.A."/>
            <person name="Henrissat B."/>
            <person name="Van de Peer Y."/>
            <person name="Rouze P."/>
            <person name="Ellis J.G."/>
            <person name="Dodds P.N."/>
            <person name="Schein J.E."/>
            <person name="Zhong S."/>
            <person name="Hamelin R.C."/>
            <person name="Grigoriev I.V."/>
            <person name="Szabo L.J."/>
            <person name="Martin F."/>
        </authorList>
    </citation>
    <scope>NUCLEOTIDE SEQUENCE [LARGE SCALE GENOMIC DNA]</scope>
    <source>
        <strain evidence="3">98AG31 / pathotype 3-4-7</strain>
    </source>
</reference>
<feature type="region of interest" description="Disordered" evidence="1">
    <location>
        <begin position="242"/>
        <end position="285"/>
    </location>
</feature>
<sequence>MSKFEYMLPQRNYLSRSTAAGKFQPLQDAPDHKVTSDVEHARKKNSLPRFGYPTLSASSQHLQPSSNSACSISNYSCQSNDSTEQLMLVRTPSLEDGFQLIEARDATNIEPESPTWEWKIQTPASVKRSLSRSKNLFRSTNSVRASVEAVSRLVQLDDEVEELSEANQPEPPKMKSSKSSSSLRKYFFESSGDSNTKTKGLKKKLSFMSHFSLKSSDSIQWQIQPYIVDNQTEELSLEQFLTNETGSTTSPVDKEPYAKKTFPDYSSSNQKEALHDPSPLPPPLKTKSRSGLFFWRRNKETEFNLLNSTPSKINLTSVQISSPSAFRHINQNEDSQYFEPSIRGSCETSYHEWTLAETNPANSILASSVSSYSSTTHTIGTNSSNSKLLPSKPSPPPRPPRLRPVMSIPFAS</sequence>
<feature type="compositionally biased region" description="Basic and acidic residues" evidence="1">
    <location>
        <begin position="29"/>
        <end position="40"/>
    </location>
</feature>